<evidence type="ECO:0000313" key="1">
    <source>
        <dbReference type="EMBL" id="CRZ01824.1"/>
    </source>
</evidence>
<accession>A0A0H5R1Z6</accession>
<dbReference type="EMBL" id="HACM01001382">
    <property type="protein sequence ID" value="CRZ01824.1"/>
    <property type="molecule type" value="Transcribed_RNA"/>
</dbReference>
<name>A0A0H5R1Z6_9EUKA</name>
<sequence>MKLALPEESSSFLTLILNGIGSIDQLTMLKSIIHAAVMSAWNLTLEASYIFDSSASFIPETFEKSPSISPVDDKGVASVSDVPFGPLSSSPLVVVHTPSIERRSATHVVARHWSILAP</sequence>
<dbReference type="AlphaFoldDB" id="A0A0H5R1Z6"/>
<proteinExistence type="predicted"/>
<organism evidence="1">
    <name type="scientific">Spongospora subterranea</name>
    <dbReference type="NCBI Taxonomy" id="70186"/>
    <lineage>
        <taxon>Eukaryota</taxon>
        <taxon>Sar</taxon>
        <taxon>Rhizaria</taxon>
        <taxon>Endomyxa</taxon>
        <taxon>Phytomyxea</taxon>
        <taxon>Plasmodiophorida</taxon>
        <taxon>Plasmodiophoridae</taxon>
        <taxon>Spongospora</taxon>
    </lineage>
</organism>
<protein>
    <submittedName>
        <fullName evidence="1">Uncharacterized protein</fullName>
    </submittedName>
</protein>
<reference evidence="1" key="1">
    <citation type="submission" date="2015-04" db="EMBL/GenBank/DDBJ databases">
        <title>The genome sequence of the plant pathogenic Rhizarian Plasmodiophora brassicae reveals insights in its biotrophic life cycle and the origin of chitin synthesis.</title>
        <authorList>
            <person name="Schwelm A."/>
            <person name="Fogelqvist J."/>
            <person name="Knaust A."/>
            <person name="Julke S."/>
            <person name="Lilja T."/>
            <person name="Dhandapani V."/>
            <person name="Bonilla-Rosso G."/>
            <person name="Karlsson M."/>
            <person name="Shevchenko A."/>
            <person name="Choi S.R."/>
            <person name="Kim H.G."/>
            <person name="Park J.Y."/>
            <person name="Lim Y.P."/>
            <person name="Ludwig-Muller J."/>
            <person name="Dixelius C."/>
        </authorList>
    </citation>
    <scope>NUCLEOTIDE SEQUENCE</scope>
    <source>
        <tissue evidence="1">Potato root galls</tissue>
    </source>
</reference>